<feature type="binding site" evidence="9">
    <location>
        <begin position="186"/>
        <end position="187"/>
    </location>
    <ligand>
        <name>S-adenosyl-L-methionine</name>
        <dbReference type="ChEBI" id="CHEBI:59789"/>
    </ligand>
</feature>
<comment type="catalytic activity">
    <reaction evidence="1 8">
        <text>[phosphatase 2A protein]-C-terminal L-leucine + S-adenosyl-L-methionine = [phosphatase 2A protein]-C-terminal L-leucine methyl ester + S-adenosyl-L-homocysteine</text>
        <dbReference type="Rhea" id="RHEA:48544"/>
        <dbReference type="Rhea" id="RHEA-COMP:12134"/>
        <dbReference type="Rhea" id="RHEA-COMP:12135"/>
        <dbReference type="ChEBI" id="CHEBI:57856"/>
        <dbReference type="ChEBI" id="CHEBI:59789"/>
        <dbReference type="ChEBI" id="CHEBI:90516"/>
        <dbReference type="ChEBI" id="CHEBI:90517"/>
        <dbReference type="EC" id="2.1.1.233"/>
    </reaction>
</comment>
<evidence type="ECO:0000256" key="4">
    <source>
        <dbReference type="ARBA" id="ARBA00017497"/>
    </source>
</evidence>
<dbReference type="AlphaFoldDB" id="A0A1L0BRM4"/>
<evidence type="ECO:0000313" key="10">
    <source>
        <dbReference type="EMBL" id="SGZ54009.1"/>
    </source>
</evidence>
<keyword evidence="5 8" id="KW-0489">Methyltransferase</keyword>
<evidence type="ECO:0000256" key="6">
    <source>
        <dbReference type="ARBA" id="ARBA00022679"/>
    </source>
</evidence>
<comment type="function">
    <text evidence="8">Methylates the carboxyl group of the C-terminal leucine residue of protein phosphatase 2A catalytic subunits to form alpha-leucine ester residues.</text>
</comment>
<keyword evidence="6 8" id="KW-0808">Transferase</keyword>
<dbReference type="InterPro" id="IPR016651">
    <property type="entry name" value="LCMT1"/>
</dbReference>
<dbReference type="GO" id="GO:0032259">
    <property type="term" value="P:methylation"/>
    <property type="evidence" value="ECO:0007669"/>
    <property type="project" value="UniProtKB-KW"/>
</dbReference>
<organism evidence="10 11">
    <name type="scientific">Sungouiella intermedia</name>
    <dbReference type="NCBI Taxonomy" id="45354"/>
    <lineage>
        <taxon>Eukaryota</taxon>
        <taxon>Fungi</taxon>
        <taxon>Dikarya</taxon>
        <taxon>Ascomycota</taxon>
        <taxon>Saccharomycotina</taxon>
        <taxon>Pichiomycetes</taxon>
        <taxon>Metschnikowiaceae</taxon>
        <taxon>Sungouiella</taxon>
    </lineage>
</organism>
<dbReference type="PANTHER" id="PTHR13600">
    <property type="entry name" value="LEUCINE CARBOXYL METHYLTRANSFERASE"/>
    <property type="match status" value="1"/>
</dbReference>
<feature type="binding site" evidence="9">
    <location>
        <position position="84"/>
    </location>
    <ligand>
        <name>S-adenosyl-L-methionine</name>
        <dbReference type="ChEBI" id="CHEBI:59789"/>
    </ligand>
</feature>
<evidence type="ECO:0000256" key="5">
    <source>
        <dbReference type="ARBA" id="ARBA00022603"/>
    </source>
</evidence>
<dbReference type="EC" id="2.1.1.233" evidence="3 8"/>
<dbReference type="GO" id="GO:0018423">
    <property type="term" value="F:protein C-terminal leucine carboxyl O-methyltransferase activity"/>
    <property type="evidence" value="ECO:0007669"/>
    <property type="project" value="UniProtKB-EC"/>
</dbReference>
<sequence>MLSHKAKQDKVVRATDLDALSCRYSAEQKGYFLPRDEFISDLIKSYDRNLTYGEGYTQLSAGRTLRASFKDGKFPLINRGTYFRTVAVNRVVDEFVGGYPSVQIVSLGGGSDTRCFRVLEKYQNVKYVEIDFPESVKIKKLAISQNPILQKIVGSQLDPLIVESKEQLANMDSDLHTDRYHLLGFDLRGLSVLGEKKLDFLDRTVPTLVISECVLCYLTPEDNEMVLKFWKEYLARVSILVYEPMGLGDAFGETMALNLLNRGIDLQTFHKYPNLKSRQQHYSSLGFTVKLTDMALMGGYSDVGSSWIDAKEHARVSRLEMIDEIEEIRLLLQHYCLIYAEAGGTLEPVLQLRWFL</sequence>
<dbReference type="Gene3D" id="3.40.50.150">
    <property type="entry name" value="Vaccinia Virus protein VP39"/>
    <property type="match status" value="1"/>
</dbReference>
<dbReference type="PANTHER" id="PTHR13600:SF21">
    <property type="entry name" value="LEUCINE CARBOXYL METHYLTRANSFERASE 1"/>
    <property type="match status" value="1"/>
</dbReference>
<dbReference type="InterPro" id="IPR007213">
    <property type="entry name" value="Ppm1/Ppm2/Tcmp"/>
</dbReference>
<evidence type="ECO:0000256" key="2">
    <source>
        <dbReference type="ARBA" id="ARBA00010703"/>
    </source>
</evidence>
<evidence type="ECO:0000256" key="7">
    <source>
        <dbReference type="ARBA" id="ARBA00022691"/>
    </source>
</evidence>
<gene>
    <name evidence="10" type="ORF">SAMEA4029009_CIC11G00000002026</name>
</gene>
<evidence type="ECO:0000256" key="8">
    <source>
        <dbReference type="PIRNR" id="PIRNR016305"/>
    </source>
</evidence>
<evidence type="ECO:0000256" key="1">
    <source>
        <dbReference type="ARBA" id="ARBA00000724"/>
    </source>
</evidence>
<feature type="binding site" evidence="9">
    <location>
        <position position="108"/>
    </location>
    <ligand>
        <name>S-adenosyl-L-methionine</name>
        <dbReference type="ChEBI" id="CHEBI:59789"/>
    </ligand>
</feature>
<evidence type="ECO:0000256" key="3">
    <source>
        <dbReference type="ARBA" id="ARBA00012834"/>
    </source>
</evidence>
<comment type="similarity">
    <text evidence="2 8">Belongs to the methyltransferase superfamily. LCMT family.</text>
</comment>
<dbReference type="SUPFAM" id="SSF53335">
    <property type="entry name" value="S-adenosyl-L-methionine-dependent methyltransferases"/>
    <property type="match status" value="1"/>
</dbReference>
<accession>A0A1L0BRM4</accession>
<dbReference type="EMBL" id="LT635766">
    <property type="protein sequence ID" value="SGZ54009.1"/>
    <property type="molecule type" value="Genomic_DNA"/>
</dbReference>
<dbReference type="Pfam" id="PF04072">
    <property type="entry name" value="LCM"/>
    <property type="match status" value="1"/>
</dbReference>
<proteinExistence type="inferred from homology"/>
<protein>
    <recommendedName>
        <fullName evidence="4 8">Leucine carboxyl methyltransferase 1</fullName>
        <ecNumber evidence="3 8">2.1.1.233</ecNumber>
    </recommendedName>
</protein>
<reference evidence="10 11" key="1">
    <citation type="submission" date="2016-10" db="EMBL/GenBank/DDBJ databases">
        <authorList>
            <person name="de Groot N.N."/>
        </authorList>
    </citation>
    <scope>NUCLEOTIDE SEQUENCE [LARGE SCALE GENOMIC DNA]</scope>
    <source>
        <strain evidence="10 11">PYCC 4715</strain>
    </source>
</reference>
<feature type="binding site" evidence="9">
    <location>
        <position position="212"/>
    </location>
    <ligand>
        <name>S-adenosyl-L-methionine</name>
        <dbReference type="ChEBI" id="CHEBI:59789"/>
    </ligand>
</feature>
<evidence type="ECO:0000256" key="9">
    <source>
        <dbReference type="PIRSR" id="PIRSR016305-1"/>
    </source>
</evidence>
<dbReference type="PIRSF" id="PIRSF016305">
    <property type="entry name" value="LCM_mtfrase"/>
    <property type="match status" value="1"/>
</dbReference>
<evidence type="ECO:0000313" key="11">
    <source>
        <dbReference type="Proteomes" id="UP000182259"/>
    </source>
</evidence>
<dbReference type="InterPro" id="IPR029063">
    <property type="entry name" value="SAM-dependent_MTases_sf"/>
</dbReference>
<dbReference type="Proteomes" id="UP000182259">
    <property type="component" value="Chromosome III"/>
</dbReference>
<name>A0A1L0BRM4_9ASCO</name>
<keyword evidence="7 8" id="KW-0949">S-adenosyl-L-methionine</keyword>